<accession>A0ABT8WAH8</accession>
<proteinExistence type="predicted"/>
<dbReference type="RefSeq" id="WP_303277752.1">
    <property type="nucleotide sequence ID" value="NZ_JAUOEK010000113.1"/>
</dbReference>
<reference evidence="2" key="1">
    <citation type="submission" date="2023-07" db="EMBL/GenBank/DDBJ databases">
        <title>Two novel species in the genus Flavivirga.</title>
        <authorList>
            <person name="Kwon K."/>
        </authorList>
    </citation>
    <scope>NUCLEOTIDE SEQUENCE</scope>
    <source>
        <strain evidence="2">KCTC 52353</strain>
    </source>
</reference>
<feature type="transmembrane region" description="Helical" evidence="1">
    <location>
        <begin position="58"/>
        <end position="76"/>
    </location>
</feature>
<evidence type="ECO:0000313" key="2">
    <source>
        <dbReference type="EMBL" id="MDO5970059.1"/>
    </source>
</evidence>
<keyword evidence="1" id="KW-0812">Transmembrane</keyword>
<dbReference type="EMBL" id="JAUOEK010000113">
    <property type="protein sequence ID" value="MDO5970059.1"/>
    <property type="molecule type" value="Genomic_DNA"/>
</dbReference>
<keyword evidence="1" id="KW-1133">Transmembrane helix</keyword>
<evidence type="ECO:0000256" key="1">
    <source>
        <dbReference type="SAM" id="Phobius"/>
    </source>
</evidence>
<feature type="transmembrane region" description="Helical" evidence="1">
    <location>
        <begin position="5"/>
        <end position="23"/>
    </location>
</feature>
<dbReference type="Proteomes" id="UP001176883">
    <property type="component" value="Unassembled WGS sequence"/>
</dbReference>
<feature type="transmembrane region" description="Helical" evidence="1">
    <location>
        <begin position="29"/>
        <end position="46"/>
    </location>
</feature>
<sequence>MKKTFIFLTITALVLAILLSVLLIYNLTIIPSIIGLIFGLVVFHFSKKSVQIKKIIQFAFLLIIIALTITIYKSIYTQIEITNTETLEITKNKFEKKDKKKIRKLRSW</sequence>
<organism evidence="2 3">
    <name type="scientific">Flavivirga aquimarina</name>
    <dbReference type="NCBI Taxonomy" id="2027862"/>
    <lineage>
        <taxon>Bacteria</taxon>
        <taxon>Pseudomonadati</taxon>
        <taxon>Bacteroidota</taxon>
        <taxon>Flavobacteriia</taxon>
        <taxon>Flavobacteriales</taxon>
        <taxon>Flavobacteriaceae</taxon>
        <taxon>Flavivirga</taxon>
    </lineage>
</organism>
<evidence type="ECO:0000313" key="3">
    <source>
        <dbReference type="Proteomes" id="UP001176883"/>
    </source>
</evidence>
<keyword evidence="3" id="KW-1185">Reference proteome</keyword>
<comment type="caution">
    <text evidence="2">The sequence shown here is derived from an EMBL/GenBank/DDBJ whole genome shotgun (WGS) entry which is preliminary data.</text>
</comment>
<protein>
    <submittedName>
        <fullName evidence="2">FUSC family protein</fullName>
    </submittedName>
</protein>
<name>A0ABT8WAH8_9FLAO</name>
<gene>
    <name evidence="2" type="ORF">Q4Q35_09580</name>
</gene>
<keyword evidence="1" id="KW-0472">Membrane</keyword>